<dbReference type="InterPro" id="IPR020845">
    <property type="entry name" value="AMP-binding_CS"/>
</dbReference>
<dbReference type="InterPro" id="IPR050237">
    <property type="entry name" value="ATP-dep_AMP-bd_enzyme"/>
</dbReference>
<dbReference type="PANTHER" id="PTHR43767:SF12">
    <property type="entry name" value="AMP-DEPENDENT SYNTHETASE AND LIGASE"/>
    <property type="match status" value="1"/>
</dbReference>
<reference evidence="5" key="1">
    <citation type="submission" date="2021-04" db="EMBL/GenBank/DDBJ databases">
        <title>Genome based classification of Actinospica acidithermotolerans sp. nov., an actinobacterium isolated from an Indonesian hot spring.</title>
        <authorList>
            <person name="Kusuma A.B."/>
            <person name="Putra K.E."/>
            <person name="Nafisah S."/>
            <person name="Loh J."/>
            <person name="Nouioui I."/>
            <person name="Goodfellow M."/>
        </authorList>
    </citation>
    <scope>NUCLEOTIDE SEQUENCE</scope>
    <source>
        <strain evidence="5">CSCA 57</strain>
    </source>
</reference>
<dbReference type="PANTHER" id="PTHR43767">
    <property type="entry name" value="LONG-CHAIN-FATTY-ACID--COA LIGASE"/>
    <property type="match status" value="1"/>
</dbReference>
<dbReference type="PROSITE" id="PS00455">
    <property type="entry name" value="AMP_BINDING"/>
    <property type="match status" value="1"/>
</dbReference>
<dbReference type="Gene3D" id="3.40.50.12780">
    <property type="entry name" value="N-terminal domain of ligase-like"/>
    <property type="match status" value="1"/>
</dbReference>
<evidence type="ECO:0000259" key="4">
    <source>
        <dbReference type="Pfam" id="PF13193"/>
    </source>
</evidence>
<evidence type="ECO:0000256" key="2">
    <source>
        <dbReference type="ARBA" id="ARBA00022598"/>
    </source>
</evidence>
<dbReference type="Gene3D" id="3.30.300.30">
    <property type="match status" value="1"/>
</dbReference>
<dbReference type="InterPro" id="IPR042099">
    <property type="entry name" value="ANL_N_sf"/>
</dbReference>
<dbReference type="SUPFAM" id="SSF56801">
    <property type="entry name" value="Acetyl-CoA synthetase-like"/>
    <property type="match status" value="1"/>
</dbReference>
<sequence>MTNLAHNLAATALRDGDAPAIRMGDAVQTFAELDEASSRVAALLVNRGVQPGDRVGCMLPNVPQFAAVYYGILRAGAVVVPMNVLLKTREVAYYLRDSQARLVLAWHGFAEDAAAGAAAAGCACLLVVPGEFESLLAYEAPLPETVEREGSDTAVILYTSGTTGEPKGAELTHANLIRNTTVSVDLFSIGHGDVVLGALPLFHVFGQTCGLNASVASGACLALVPRFDPRTVLEAIERHRVGVFQGVPTMYVALLGHPERATFDTDCLRLCVSGGAALPVEVLHAFEEAFACVIVEGYGLSETSPVASFNHPGRVRKPGSIGTPVEGVEMTLLDVSDGVGEIAIRGHNVMKGYWSRPQATAEAIDAEGWFRSGDLARVDGDGYYFIVDRKKEMIIRGGFNVYPREIEEVLYTHPAVLEAAVVGTAHRELGEEICAAVVLKQGATATPEELREHVKAQAAAYKYPRHVWIVEELPKTATGKILRRSVEVPESVTAASTSRYAGGTHG</sequence>
<dbReference type="Proteomes" id="UP000675781">
    <property type="component" value="Unassembled WGS sequence"/>
</dbReference>
<feature type="domain" description="AMP-dependent synthetase/ligase" evidence="3">
    <location>
        <begin position="10"/>
        <end position="354"/>
    </location>
</feature>
<organism evidence="5 6">
    <name type="scientific">Actinospica durhamensis</name>
    <dbReference type="NCBI Taxonomy" id="1508375"/>
    <lineage>
        <taxon>Bacteria</taxon>
        <taxon>Bacillati</taxon>
        <taxon>Actinomycetota</taxon>
        <taxon>Actinomycetes</taxon>
        <taxon>Catenulisporales</taxon>
        <taxon>Actinospicaceae</taxon>
        <taxon>Actinospica</taxon>
    </lineage>
</organism>
<evidence type="ECO:0000256" key="1">
    <source>
        <dbReference type="ARBA" id="ARBA00006432"/>
    </source>
</evidence>
<protein>
    <submittedName>
        <fullName evidence="5">Long-chain fatty acid--CoA ligase</fullName>
    </submittedName>
</protein>
<dbReference type="Pfam" id="PF13193">
    <property type="entry name" value="AMP-binding_C"/>
    <property type="match status" value="1"/>
</dbReference>
<accession>A0A941ERG9</accession>
<keyword evidence="2 5" id="KW-0436">Ligase</keyword>
<evidence type="ECO:0000313" key="5">
    <source>
        <dbReference type="EMBL" id="MBR7835147.1"/>
    </source>
</evidence>
<dbReference type="RefSeq" id="WP_034262087.1">
    <property type="nucleotide sequence ID" value="NZ_JAGSOG010000084.1"/>
</dbReference>
<dbReference type="Pfam" id="PF00501">
    <property type="entry name" value="AMP-binding"/>
    <property type="match status" value="1"/>
</dbReference>
<name>A0A941ERG9_9ACTN</name>
<feature type="domain" description="AMP-binding enzyme C-terminal" evidence="4">
    <location>
        <begin position="405"/>
        <end position="480"/>
    </location>
</feature>
<dbReference type="GO" id="GO:0016877">
    <property type="term" value="F:ligase activity, forming carbon-sulfur bonds"/>
    <property type="evidence" value="ECO:0007669"/>
    <property type="project" value="UniProtKB-ARBA"/>
</dbReference>
<proteinExistence type="inferred from homology"/>
<evidence type="ECO:0000313" key="6">
    <source>
        <dbReference type="Proteomes" id="UP000675781"/>
    </source>
</evidence>
<dbReference type="CDD" id="cd05936">
    <property type="entry name" value="FC-FACS_FadD_like"/>
    <property type="match status" value="1"/>
</dbReference>
<dbReference type="EMBL" id="JAGSOG010000084">
    <property type="protein sequence ID" value="MBR7835147.1"/>
    <property type="molecule type" value="Genomic_DNA"/>
</dbReference>
<evidence type="ECO:0000259" key="3">
    <source>
        <dbReference type="Pfam" id="PF00501"/>
    </source>
</evidence>
<dbReference type="FunFam" id="3.30.300.30:FF:000008">
    <property type="entry name" value="2,3-dihydroxybenzoate-AMP ligase"/>
    <property type="match status" value="1"/>
</dbReference>
<dbReference type="AlphaFoldDB" id="A0A941ERG9"/>
<keyword evidence="6" id="KW-1185">Reference proteome</keyword>
<dbReference type="InterPro" id="IPR045851">
    <property type="entry name" value="AMP-bd_C_sf"/>
</dbReference>
<dbReference type="InterPro" id="IPR025110">
    <property type="entry name" value="AMP-bd_C"/>
</dbReference>
<gene>
    <name evidence="5" type="ORF">KDL01_17875</name>
</gene>
<comment type="caution">
    <text evidence="5">The sequence shown here is derived from an EMBL/GenBank/DDBJ whole genome shotgun (WGS) entry which is preliminary data.</text>
</comment>
<dbReference type="InterPro" id="IPR000873">
    <property type="entry name" value="AMP-dep_synth/lig_dom"/>
</dbReference>
<comment type="similarity">
    <text evidence="1">Belongs to the ATP-dependent AMP-binding enzyme family.</text>
</comment>